<dbReference type="SUPFAM" id="SSF52499">
    <property type="entry name" value="Isochorismatase-like hydrolases"/>
    <property type="match status" value="1"/>
</dbReference>
<evidence type="ECO:0000313" key="3">
    <source>
        <dbReference type="EMBL" id="GAA1851005.1"/>
    </source>
</evidence>
<dbReference type="EMBL" id="BAAAQK010000009">
    <property type="protein sequence ID" value="GAA1851005.1"/>
    <property type="molecule type" value="Genomic_DNA"/>
</dbReference>
<dbReference type="Pfam" id="PF00857">
    <property type="entry name" value="Isochorismatase"/>
    <property type="match status" value="1"/>
</dbReference>
<organism evidence="3 4">
    <name type="scientific">Pseudonocardia ailaonensis</name>
    <dbReference type="NCBI Taxonomy" id="367279"/>
    <lineage>
        <taxon>Bacteria</taxon>
        <taxon>Bacillati</taxon>
        <taxon>Actinomycetota</taxon>
        <taxon>Actinomycetes</taxon>
        <taxon>Pseudonocardiales</taxon>
        <taxon>Pseudonocardiaceae</taxon>
        <taxon>Pseudonocardia</taxon>
    </lineage>
</organism>
<dbReference type="PANTHER" id="PTHR43540:SF6">
    <property type="entry name" value="ISOCHORISMATASE-LIKE DOMAIN-CONTAINING PROTEIN"/>
    <property type="match status" value="1"/>
</dbReference>
<name>A0ABN2N4P2_9PSEU</name>
<evidence type="ECO:0000313" key="4">
    <source>
        <dbReference type="Proteomes" id="UP001500449"/>
    </source>
</evidence>
<dbReference type="InterPro" id="IPR000868">
    <property type="entry name" value="Isochorismatase-like_dom"/>
</dbReference>
<reference evidence="3 4" key="1">
    <citation type="journal article" date="2019" name="Int. J. Syst. Evol. Microbiol.">
        <title>The Global Catalogue of Microorganisms (GCM) 10K type strain sequencing project: providing services to taxonomists for standard genome sequencing and annotation.</title>
        <authorList>
            <consortium name="The Broad Institute Genomics Platform"/>
            <consortium name="The Broad Institute Genome Sequencing Center for Infectious Disease"/>
            <person name="Wu L."/>
            <person name="Ma J."/>
        </authorList>
    </citation>
    <scope>NUCLEOTIDE SEQUENCE [LARGE SCALE GENOMIC DNA]</scope>
    <source>
        <strain evidence="3 4">JCM 16009</strain>
    </source>
</reference>
<dbReference type="RefSeq" id="WP_344417632.1">
    <property type="nucleotide sequence ID" value="NZ_BAAAQK010000009.1"/>
</dbReference>
<accession>A0ABN2N4P2</accession>
<sequence length="201" mass="21448">MSSPTPADALLLVNMQNSFCAPAGVMYAPFGPALQDIDEIIERCAEVVAFARAAHTPVIYFRQVFQPGYADYGPLEPHVQRLLVARGGLTAGTWDAAIVDGLKPADGDLVVDGNRRDAFYGTSLEILLRSMGVRHLALAGVATNSCVETTARSAAVRDYAVTVLADCTTSRSSGHRRLSLTTMSEYRIAGIATGGPTLFRD</sequence>
<keyword evidence="1" id="KW-0378">Hydrolase</keyword>
<dbReference type="InterPro" id="IPR036380">
    <property type="entry name" value="Isochorismatase-like_sf"/>
</dbReference>
<dbReference type="Proteomes" id="UP001500449">
    <property type="component" value="Unassembled WGS sequence"/>
</dbReference>
<proteinExistence type="predicted"/>
<protein>
    <submittedName>
        <fullName evidence="3">Nicotinamidase</fullName>
    </submittedName>
</protein>
<feature type="domain" description="Isochorismatase-like" evidence="2">
    <location>
        <begin position="9"/>
        <end position="184"/>
    </location>
</feature>
<keyword evidence="4" id="KW-1185">Reference proteome</keyword>
<dbReference type="InterPro" id="IPR050272">
    <property type="entry name" value="Isochorismatase-like_hydrls"/>
</dbReference>
<dbReference type="Gene3D" id="3.40.50.850">
    <property type="entry name" value="Isochorismatase-like"/>
    <property type="match status" value="1"/>
</dbReference>
<dbReference type="PANTHER" id="PTHR43540">
    <property type="entry name" value="PEROXYUREIDOACRYLATE/UREIDOACRYLATE AMIDOHYDROLASE-RELATED"/>
    <property type="match status" value="1"/>
</dbReference>
<evidence type="ECO:0000259" key="2">
    <source>
        <dbReference type="Pfam" id="PF00857"/>
    </source>
</evidence>
<evidence type="ECO:0000256" key="1">
    <source>
        <dbReference type="ARBA" id="ARBA00022801"/>
    </source>
</evidence>
<dbReference type="CDD" id="cd00431">
    <property type="entry name" value="cysteine_hydrolases"/>
    <property type="match status" value="1"/>
</dbReference>
<comment type="caution">
    <text evidence="3">The sequence shown here is derived from an EMBL/GenBank/DDBJ whole genome shotgun (WGS) entry which is preliminary data.</text>
</comment>
<gene>
    <name evidence="3" type="ORF">GCM10009836_33710</name>
</gene>